<comment type="caution">
    <text evidence="6">The sequence shown here is derived from an EMBL/GenBank/DDBJ whole genome shotgun (WGS) entry which is preliminary data.</text>
</comment>
<dbReference type="CDD" id="cd06815">
    <property type="entry name" value="PLPDE_III_AR_like_1"/>
    <property type="match status" value="1"/>
</dbReference>
<comment type="similarity">
    <text evidence="4">Belongs to the arginase family.</text>
</comment>
<dbReference type="InterPro" id="IPR000821">
    <property type="entry name" value="Ala_racemase"/>
</dbReference>
<dbReference type="EMBL" id="JAVIIP010000029">
    <property type="protein sequence ID" value="MDX8541842.1"/>
    <property type="molecule type" value="Genomic_DNA"/>
</dbReference>
<dbReference type="InterPro" id="IPR001608">
    <property type="entry name" value="Ala_racemase_N"/>
</dbReference>
<feature type="domain" description="Alanine racemase N-terminal" evidence="5">
    <location>
        <begin position="8"/>
        <end position="224"/>
    </location>
</feature>
<dbReference type="PANTHER" id="PTHR30511">
    <property type="entry name" value="ALANINE RACEMASE"/>
    <property type="match status" value="1"/>
</dbReference>
<dbReference type="InterPro" id="IPR023696">
    <property type="entry name" value="Ureohydrolase_dom_sf"/>
</dbReference>
<keyword evidence="2" id="KW-0663">Pyridoxal phosphate</keyword>
<evidence type="ECO:0000256" key="2">
    <source>
        <dbReference type="ARBA" id="ARBA00022898"/>
    </source>
</evidence>
<dbReference type="Pfam" id="PF01168">
    <property type="entry name" value="Ala_racemase_N"/>
    <property type="match status" value="1"/>
</dbReference>
<dbReference type="PROSITE" id="PS51409">
    <property type="entry name" value="ARGINASE_2"/>
    <property type="match status" value="1"/>
</dbReference>
<gene>
    <name evidence="6" type="ORF">RFM23_29975</name>
</gene>
<dbReference type="SUPFAM" id="SSF51419">
    <property type="entry name" value="PLP-binding barrel"/>
    <property type="match status" value="1"/>
</dbReference>
<dbReference type="InterPro" id="IPR029066">
    <property type="entry name" value="PLP-binding_barrel"/>
</dbReference>
<proteinExistence type="inferred from homology"/>
<dbReference type="RefSeq" id="WP_135860493.1">
    <property type="nucleotide sequence ID" value="NZ_JAVIIP010000029.1"/>
</dbReference>
<evidence type="ECO:0000259" key="5">
    <source>
        <dbReference type="Pfam" id="PF01168"/>
    </source>
</evidence>
<comment type="cofactor">
    <cofactor evidence="1">
        <name>pyridoxal 5'-phosphate</name>
        <dbReference type="ChEBI" id="CHEBI:597326"/>
    </cofactor>
</comment>
<dbReference type="PANTHER" id="PTHR30511:SF3">
    <property type="entry name" value="LYSINE RACEMASE"/>
    <property type="match status" value="1"/>
</dbReference>
<keyword evidence="3" id="KW-0413">Isomerase</keyword>
<dbReference type="Pfam" id="PF00491">
    <property type="entry name" value="Arginase"/>
    <property type="match status" value="1"/>
</dbReference>
<evidence type="ECO:0000313" key="7">
    <source>
        <dbReference type="Proteomes" id="UP001276564"/>
    </source>
</evidence>
<organism evidence="6 7">
    <name type="scientific">Mesorhizobium abyssinicae</name>
    <dbReference type="NCBI Taxonomy" id="1209958"/>
    <lineage>
        <taxon>Bacteria</taxon>
        <taxon>Pseudomonadati</taxon>
        <taxon>Pseudomonadota</taxon>
        <taxon>Alphaproteobacteria</taxon>
        <taxon>Hyphomicrobiales</taxon>
        <taxon>Phyllobacteriaceae</taxon>
        <taxon>Mesorhizobium</taxon>
    </lineage>
</organism>
<dbReference type="InterPro" id="IPR006035">
    <property type="entry name" value="Ureohydrolase"/>
</dbReference>
<reference evidence="6 7" key="1">
    <citation type="submission" date="2023-08" db="EMBL/GenBank/DDBJ databases">
        <title>Implementing the SeqCode for naming new Mesorhizobium species isolated from Vachellia karroo root nodules.</title>
        <authorList>
            <person name="Van Lill M."/>
        </authorList>
    </citation>
    <scope>NUCLEOTIDE SEQUENCE [LARGE SCALE GENOMIC DNA]</scope>
    <source>
        <strain evidence="6 7">VK4B</strain>
    </source>
</reference>
<sequence length="608" mass="64968">MSGPQVAIDLGRIERNARTVVERCAQSGIKVFGVTKGMCGMPQVARAMLRGGVAGIAESRFENIRRLRDSGINAPIMLLRSPPIARVEEVVRTVDISLQSELSIIREIARIAERMGRVHDIMLMVDLGDLREGIWPNDLVPTVEQILEMKGVRIAGIGTNLGCFGAILPTEENLGQLVAHAYKIERLSGKSLDWISGGASSSLPLLLEGRLPAGINNLRVGEAILQGGLETFRDPPWEALELDACRLTADIIEVKKKPSRPIGQSGYDAFGNQPVFPDEGDRLRAIANIGREDVLVEGLMPIAKGVRVLGASSDHLLLDVQDADPPPVVGGRLAFRMSYGAMLLAMTSEYVEKAPMHDVEDYSGRKMVSISAEPSAAGILAREATGARLEAMNFDVVELADAERPPSGLIRLTAGADRRIAHTALAATARATHSFGLIWIDSIAALMPEEIEGIDLPEASVLARMLGLDHKPGALQPQLSPENIVIVGLRHADPAEARVLADSRVSAFTMTDIDATGMGEVMREAIHIASSGTQGFHVAYAPEVTEFAGWAAGSGGLTVRETHQAMEAVALSGGLLSMSVSGFTADLEPRIATDAVSFVMSAFGKRIL</sequence>
<dbReference type="SUPFAM" id="SSF52768">
    <property type="entry name" value="Arginase/deacetylase"/>
    <property type="match status" value="1"/>
</dbReference>
<keyword evidence="7" id="KW-1185">Reference proteome</keyword>
<dbReference type="Proteomes" id="UP001276564">
    <property type="component" value="Unassembled WGS sequence"/>
</dbReference>
<evidence type="ECO:0000256" key="1">
    <source>
        <dbReference type="ARBA" id="ARBA00001933"/>
    </source>
</evidence>
<dbReference type="Gene3D" id="3.20.20.10">
    <property type="entry name" value="Alanine racemase"/>
    <property type="match status" value="1"/>
</dbReference>
<name>A0ABU5AX07_9HYPH</name>
<evidence type="ECO:0000256" key="4">
    <source>
        <dbReference type="PROSITE-ProRule" id="PRU00742"/>
    </source>
</evidence>
<accession>A0ABU5AX07</accession>
<protein>
    <submittedName>
        <fullName evidence="6">Alanine racemase</fullName>
    </submittedName>
</protein>
<dbReference type="Gene3D" id="3.40.800.10">
    <property type="entry name" value="Ureohydrolase domain"/>
    <property type="match status" value="1"/>
</dbReference>
<evidence type="ECO:0000313" key="6">
    <source>
        <dbReference type="EMBL" id="MDX8541842.1"/>
    </source>
</evidence>
<evidence type="ECO:0000256" key="3">
    <source>
        <dbReference type="ARBA" id="ARBA00023235"/>
    </source>
</evidence>